<evidence type="ECO:0000313" key="3">
    <source>
        <dbReference type="EMBL" id="OXM71195.1"/>
    </source>
</evidence>
<gene>
    <name evidence="3" type="ORF">CF165_01765</name>
</gene>
<proteinExistence type="predicted"/>
<evidence type="ECO:0000256" key="1">
    <source>
        <dbReference type="SAM" id="MobiDB-lite"/>
    </source>
</evidence>
<dbReference type="Proteomes" id="UP000215199">
    <property type="component" value="Unassembled WGS sequence"/>
</dbReference>
<reference evidence="4" key="1">
    <citation type="submission" date="2017-07" db="EMBL/GenBank/DDBJ databases">
        <title>Comparative genome mining reveals phylogenetic distribution patterns of secondary metabolites in Amycolatopsis.</title>
        <authorList>
            <person name="Adamek M."/>
            <person name="Alanjary M."/>
            <person name="Sales-Ortells H."/>
            <person name="Goodfellow M."/>
            <person name="Bull A.T."/>
            <person name="Kalinowski J."/>
            <person name="Ziemert N."/>
        </authorList>
    </citation>
    <scope>NUCLEOTIDE SEQUENCE [LARGE SCALE GENOMIC DNA]</scope>
    <source>
        <strain evidence="4">H5</strain>
    </source>
</reference>
<dbReference type="OrthoDB" id="3415124at2"/>
<evidence type="ECO:0000259" key="2">
    <source>
        <dbReference type="Pfam" id="PF13625"/>
    </source>
</evidence>
<comment type="caution">
    <text evidence="3">The sequence shown here is derived from an EMBL/GenBank/DDBJ whole genome shotgun (WGS) entry which is preliminary data.</text>
</comment>
<protein>
    <recommendedName>
        <fullName evidence="2">Helicase XPB/Ssl2 N-terminal domain-containing protein</fullName>
    </recommendedName>
</protein>
<dbReference type="InterPro" id="IPR032830">
    <property type="entry name" value="XPB/Ssl2_N"/>
</dbReference>
<dbReference type="AlphaFoldDB" id="A0A229TIY0"/>
<accession>A0A229TIY0</accession>
<evidence type="ECO:0000313" key="4">
    <source>
        <dbReference type="Proteomes" id="UP000215199"/>
    </source>
</evidence>
<organism evidence="3 4">
    <name type="scientific">Amycolatopsis vastitatis</name>
    <dbReference type="NCBI Taxonomy" id="1905142"/>
    <lineage>
        <taxon>Bacteria</taxon>
        <taxon>Bacillati</taxon>
        <taxon>Actinomycetota</taxon>
        <taxon>Actinomycetes</taxon>
        <taxon>Pseudonocardiales</taxon>
        <taxon>Pseudonocardiaceae</taxon>
        <taxon>Amycolatopsis</taxon>
    </lineage>
</organism>
<feature type="region of interest" description="Disordered" evidence="1">
    <location>
        <begin position="331"/>
        <end position="353"/>
    </location>
</feature>
<name>A0A229TIY0_9PSEU</name>
<dbReference type="Pfam" id="PF13625">
    <property type="entry name" value="Helicase_C_3"/>
    <property type="match status" value="1"/>
</dbReference>
<keyword evidence="4" id="KW-1185">Reference proteome</keyword>
<dbReference type="RefSeq" id="WP_093945632.1">
    <property type="nucleotide sequence ID" value="NZ_NMUL01000002.1"/>
</dbReference>
<sequence length="762" mass="81550">MNTADELLGRLTSLDREGLAKVLAHRPDVLEEPWPRRLDVVAARLASAESLNEALLQLPMPLVQVLRAVQLCYALGRRPAPLGEVARLLGTANVESFVDDLADRALLWRDGGDVFLPEFLHRNSFQPEGLGQPVANLLGELGTLRLTKLSRALGLPHATRKPELLLELVRFFRDDERVRELFATAPGETRKLLRDMADGVPEIDGVAPAGWAFDHGFLFGTYYGSVAMPIEVALALRGPDHPLPFTPEEPAFTVTHTGTEAAEAASSAAALRLLDRVSAIVDLATAEPFPLLKDGTIGVRLVKKLAKETGGTPEEIELAIDLAAQAGLLLADEPEPPRRGRKASPPTLAPDPELARPAPALLYRLLLTTWWNPEPLEYEPDVDSLVRRAVVRLLARLDPGDAVADVDALTRLAEWHAPMLPTDDFAGHLRVALAEAELLGVVAHGAVTAAGRALLAPDKLVEVTDELVSRARTTALFGTDLTAIVPGSPDTRLTALLDRVADREAQGTATSWRFSPASVRRAFDQGATAAGLLDDLGAIAAGELPQPLVYLVNDVARRHGEAQVLDVASVVVGEPALLAELAAHRKLAKLGLRAVAPTVLTSTVDASGTLEALRGAGYAPTHHAADGTIVLPARDQAQPAMALHDPDPGELPPDPADHAARLLAAPASGPALLRGQLARAMSDRYGGRLTAKQQQLCWQLEAGLPVDVVYREDGAEPVRLVIAYPELDGDVLDVWSLEDRGYLRLELARIDLAQASTAVSFA</sequence>
<feature type="domain" description="Helicase XPB/Ssl2 N-terminal" evidence="2">
    <location>
        <begin position="479"/>
        <end position="595"/>
    </location>
</feature>
<dbReference type="EMBL" id="NMUL01000002">
    <property type="protein sequence ID" value="OXM71195.1"/>
    <property type="molecule type" value="Genomic_DNA"/>
</dbReference>